<comment type="caution">
    <text evidence="1">The sequence shown here is derived from an EMBL/GenBank/DDBJ whole genome shotgun (WGS) entry which is preliminary data.</text>
</comment>
<keyword evidence="2" id="KW-1185">Reference proteome</keyword>
<dbReference type="RefSeq" id="WP_059284319.1">
    <property type="nucleotide sequence ID" value="NZ_LNQU01000001.1"/>
</dbReference>
<sequence>MAGHVVAGLSACLLKVLAVPLTKTICARRPDASRFTVRKIVEPVLSSKLAMAISLRHPSTLTQQLFIDLIREQIRVWLGYEQAV</sequence>
<dbReference type="EMBL" id="QJKC01000032">
    <property type="protein sequence ID" value="PXX38832.1"/>
    <property type="molecule type" value="Genomic_DNA"/>
</dbReference>
<accession>A0A318JEX2</accession>
<dbReference type="Proteomes" id="UP000248395">
    <property type="component" value="Unassembled WGS sequence"/>
</dbReference>
<dbReference type="OrthoDB" id="8587114at2"/>
<evidence type="ECO:0000313" key="2">
    <source>
        <dbReference type="Proteomes" id="UP000248395"/>
    </source>
</evidence>
<dbReference type="AlphaFoldDB" id="A0A318JEX2"/>
<protein>
    <submittedName>
        <fullName evidence="1">Uncharacterized protein</fullName>
    </submittedName>
</protein>
<organism evidence="1 2">
    <name type="scientific">Aquitalea magnusonii</name>
    <dbReference type="NCBI Taxonomy" id="332411"/>
    <lineage>
        <taxon>Bacteria</taxon>
        <taxon>Pseudomonadati</taxon>
        <taxon>Pseudomonadota</taxon>
        <taxon>Betaproteobacteria</taxon>
        <taxon>Neisseriales</taxon>
        <taxon>Chromobacteriaceae</taxon>
        <taxon>Aquitalea</taxon>
    </lineage>
</organism>
<proteinExistence type="predicted"/>
<reference evidence="1 2" key="1">
    <citation type="submission" date="2018-05" db="EMBL/GenBank/DDBJ databases">
        <title>Genomic Encyclopedia of Type Strains, Phase IV (KMG-IV): sequencing the most valuable type-strain genomes for metagenomic binning, comparative biology and taxonomic classification.</title>
        <authorList>
            <person name="Goeker M."/>
        </authorList>
    </citation>
    <scope>NUCLEOTIDE SEQUENCE [LARGE SCALE GENOMIC DNA]</scope>
    <source>
        <strain evidence="1 2">DSM 25134</strain>
    </source>
</reference>
<gene>
    <name evidence="1" type="ORF">DFR38_1325</name>
</gene>
<name>A0A318JEX2_9NEIS</name>
<evidence type="ECO:0000313" key="1">
    <source>
        <dbReference type="EMBL" id="PXX38832.1"/>
    </source>
</evidence>